<feature type="binding site" evidence="10">
    <location>
        <position position="90"/>
    </location>
    <ligand>
        <name>Mn(2+)</name>
        <dbReference type="ChEBI" id="CHEBI:29035"/>
        <label>2</label>
    </ligand>
</feature>
<organism evidence="12 13">
    <name type="scientific">Massilia horti</name>
    <dbReference type="NCBI Taxonomy" id="2562153"/>
    <lineage>
        <taxon>Bacteria</taxon>
        <taxon>Pseudomonadati</taxon>
        <taxon>Pseudomonadota</taxon>
        <taxon>Betaproteobacteria</taxon>
        <taxon>Burkholderiales</taxon>
        <taxon>Oxalobacteraceae</taxon>
        <taxon>Telluria group</taxon>
        <taxon>Massilia</taxon>
    </lineage>
</organism>
<dbReference type="GO" id="GO:0019897">
    <property type="term" value="C:extrinsic component of plasma membrane"/>
    <property type="evidence" value="ECO:0007669"/>
    <property type="project" value="UniProtKB-UniRule"/>
</dbReference>
<evidence type="ECO:0000256" key="7">
    <source>
        <dbReference type="ARBA" id="ARBA00023098"/>
    </source>
</evidence>
<evidence type="ECO:0000256" key="10">
    <source>
        <dbReference type="HAMAP-Rule" id="MF_00575"/>
    </source>
</evidence>
<dbReference type="InterPro" id="IPR043461">
    <property type="entry name" value="LpxH-like"/>
</dbReference>
<dbReference type="SUPFAM" id="SSF56300">
    <property type="entry name" value="Metallo-dependent phosphatases"/>
    <property type="match status" value="1"/>
</dbReference>
<evidence type="ECO:0000256" key="9">
    <source>
        <dbReference type="ARBA" id="ARBA00023211"/>
    </source>
</evidence>
<dbReference type="NCBIfam" id="TIGR01854">
    <property type="entry name" value="lipid_A_lpxH"/>
    <property type="match status" value="1"/>
</dbReference>
<comment type="cofactor">
    <cofactor evidence="10">
        <name>Mn(2+)</name>
        <dbReference type="ChEBI" id="CHEBI:29035"/>
    </cofactor>
    <text evidence="10">Binds 2 Mn(2+) ions per subunit in a binuclear metal center.</text>
</comment>
<feature type="binding site" evidence="10">
    <location>
        <position position="133"/>
    </location>
    <ligand>
        <name>substrate</name>
    </ligand>
</feature>
<dbReference type="GO" id="GO:0030145">
    <property type="term" value="F:manganese ion binding"/>
    <property type="evidence" value="ECO:0007669"/>
    <property type="project" value="UniProtKB-UniRule"/>
</dbReference>
<keyword evidence="4 10" id="KW-0441">Lipid A biosynthesis</keyword>
<dbReference type="GO" id="GO:0008758">
    <property type="term" value="F:UDP-2,3-diacylglucosamine hydrolase activity"/>
    <property type="evidence" value="ECO:0007669"/>
    <property type="project" value="UniProtKB-UniRule"/>
</dbReference>
<evidence type="ECO:0000256" key="1">
    <source>
        <dbReference type="ARBA" id="ARBA00022475"/>
    </source>
</evidence>
<keyword evidence="6 10" id="KW-0378">Hydrolase</keyword>
<evidence type="ECO:0000259" key="11">
    <source>
        <dbReference type="Pfam" id="PF00149"/>
    </source>
</evidence>
<comment type="caution">
    <text evidence="10">Lacks conserved residue(s) required for the propagation of feature annotation.</text>
</comment>
<dbReference type="GO" id="GO:0009245">
    <property type="term" value="P:lipid A biosynthetic process"/>
    <property type="evidence" value="ECO:0007669"/>
    <property type="project" value="UniProtKB-UniRule"/>
</dbReference>
<feature type="binding site" evidence="10">
    <location>
        <position position="51"/>
    </location>
    <ligand>
        <name>Mn(2+)</name>
        <dbReference type="ChEBI" id="CHEBI:29035"/>
        <label>1</label>
    </ligand>
</feature>
<dbReference type="OrthoDB" id="9783283at2"/>
<feature type="binding site" evidence="10">
    <location>
        <position position="125"/>
    </location>
    <ligand>
        <name>Mn(2+)</name>
        <dbReference type="ChEBI" id="CHEBI:29035"/>
        <label>2</label>
    </ligand>
</feature>
<sequence length="257" mass="28593">MTISAASAAAPLALFISDLHLQESHPRTAEAFFRFLAERASQAQALYLLGDIFEYWAGDDDLDTDFHQRVIGALRDLCQAGVRVYWIAGNRDFLVGPEFARAAGLTLLVEPHLIEAGGQRIVLVHGDAECTGDTKYMEFRAQVRQPAWQQQFLAMPLDKRKAIIAGLREGSREAHATKSYEMMDVTPDAIEELFASTGADVVIHGHTHRPALHQIGDKRRYVLPDWELDAEPRRGGWITLGAGGDITRHDLDGHTRL</sequence>
<comment type="function">
    <text evidence="10">Hydrolyzes the pyrophosphate bond of UDP-2,3-diacylglucosamine to yield 2,3-diacylglucosamine 1-phosphate (lipid X) and UMP by catalyzing the attack of water at the alpha-P atom. Involved in the biosynthesis of lipid A, a phosphorylated glycolipid that anchors the lipopolysaccharide to the outer membrane of the cell.</text>
</comment>
<dbReference type="RefSeq" id="WP_135189669.1">
    <property type="nucleotide sequence ID" value="NZ_SPUM01000061.1"/>
</dbReference>
<feature type="domain" description="Calcineurin-like phosphoesterase" evidence="11">
    <location>
        <begin position="14"/>
        <end position="210"/>
    </location>
</feature>
<name>A0A4Y9T2Z3_9BURK</name>
<keyword evidence="7 10" id="KW-0443">Lipid metabolism</keyword>
<dbReference type="UniPathway" id="UPA00359">
    <property type="reaction ID" value="UER00480"/>
</dbReference>
<dbReference type="Proteomes" id="UP000297258">
    <property type="component" value="Unassembled WGS sequence"/>
</dbReference>
<reference evidence="12 13" key="1">
    <citation type="submission" date="2019-03" db="EMBL/GenBank/DDBJ databases">
        <title>Draft genome of Massilia hortus sp. nov., a novel bacterial species of the Oxalobacteraceae family.</title>
        <authorList>
            <person name="Peta V."/>
            <person name="Raths R."/>
            <person name="Bucking H."/>
        </authorList>
    </citation>
    <scope>NUCLEOTIDE SEQUENCE [LARGE SCALE GENOMIC DNA]</scope>
    <source>
        <strain evidence="12 13">ONC3</strain>
    </source>
</reference>
<dbReference type="InterPro" id="IPR010138">
    <property type="entry name" value="UDP-diacylglucosamine_Hdrlase"/>
</dbReference>
<gene>
    <name evidence="10" type="primary">lpxH</name>
    <name evidence="12" type="ORF">E4O92_10250</name>
</gene>
<evidence type="ECO:0000313" key="12">
    <source>
        <dbReference type="EMBL" id="TFW32338.1"/>
    </source>
</evidence>
<keyword evidence="5 10" id="KW-0479">Metal-binding</keyword>
<evidence type="ECO:0000256" key="4">
    <source>
        <dbReference type="ARBA" id="ARBA00022556"/>
    </source>
</evidence>
<evidence type="ECO:0000256" key="6">
    <source>
        <dbReference type="ARBA" id="ARBA00022801"/>
    </source>
</evidence>
<accession>A0A4Y9T2Z3</accession>
<dbReference type="PANTHER" id="PTHR34990">
    <property type="entry name" value="UDP-2,3-DIACYLGLUCOSAMINE HYDROLASE-RELATED"/>
    <property type="match status" value="1"/>
</dbReference>
<dbReference type="EMBL" id="SPUM01000061">
    <property type="protein sequence ID" value="TFW32338.1"/>
    <property type="molecule type" value="Genomic_DNA"/>
</dbReference>
<dbReference type="Pfam" id="PF00149">
    <property type="entry name" value="Metallophos"/>
    <property type="match status" value="1"/>
</dbReference>
<feature type="binding site" evidence="10">
    <location>
        <position position="18"/>
    </location>
    <ligand>
        <name>Mn(2+)</name>
        <dbReference type="ChEBI" id="CHEBI:29035"/>
        <label>1</label>
    </ligand>
</feature>
<evidence type="ECO:0000313" key="13">
    <source>
        <dbReference type="Proteomes" id="UP000297258"/>
    </source>
</evidence>
<comment type="catalytic activity">
    <reaction evidence="10">
        <text>UDP-2-N,3-O-bis[(3R)-3-hydroxytetradecanoyl]-alpha-D-glucosamine + H2O = 2-N,3-O-bis[(3R)-3-hydroxytetradecanoyl]-alpha-D-glucosaminyl 1-phosphate + UMP + 2 H(+)</text>
        <dbReference type="Rhea" id="RHEA:25213"/>
        <dbReference type="ChEBI" id="CHEBI:15377"/>
        <dbReference type="ChEBI" id="CHEBI:15378"/>
        <dbReference type="ChEBI" id="CHEBI:57865"/>
        <dbReference type="ChEBI" id="CHEBI:57957"/>
        <dbReference type="ChEBI" id="CHEBI:78847"/>
        <dbReference type="EC" id="3.6.1.54"/>
    </reaction>
</comment>
<comment type="similarity">
    <text evidence="10">Belongs to the LpxH family.</text>
</comment>
<feature type="binding site" evidence="10">
    <location>
        <position position="178"/>
    </location>
    <ligand>
        <name>substrate</name>
    </ligand>
</feature>
<feature type="binding site" evidence="10">
    <location>
        <position position="171"/>
    </location>
    <ligand>
        <name>substrate</name>
    </ligand>
</feature>
<keyword evidence="1 10" id="KW-1003">Cell membrane</keyword>
<dbReference type="Gene3D" id="3.60.21.10">
    <property type="match status" value="1"/>
</dbReference>
<dbReference type="InterPro" id="IPR029052">
    <property type="entry name" value="Metallo-depent_PP-like"/>
</dbReference>
<dbReference type="CDD" id="cd07398">
    <property type="entry name" value="MPP_YbbF-LpxH"/>
    <property type="match status" value="1"/>
</dbReference>
<dbReference type="EC" id="3.6.1.54" evidence="10"/>
<evidence type="ECO:0000256" key="3">
    <source>
        <dbReference type="ARBA" id="ARBA00022519"/>
    </source>
</evidence>
<comment type="subcellular location">
    <subcellularLocation>
        <location evidence="10">Cell inner membrane</location>
        <topology evidence="10">Peripheral membrane protein</topology>
        <orientation evidence="10">Cytoplasmic side</orientation>
    </subcellularLocation>
</comment>
<keyword evidence="3 10" id="KW-0997">Cell inner membrane</keyword>
<comment type="caution">
    <text evidence="12">The sequence shown here is derived from an EMBL/GenBank/DDBJ whole genome shotgun (WGS) entry which is preliminary data.</text>
</comment>
<dbReference type="PANTHER" id="PTHR34990:SF1">
    <property type="entry name" value="UDP-2,3-DIACYLGLUCOSAMINE HYDROLASE"/>
    <property type="match status" value="1"/>
</dbReference>
<evidence type="ECO:0000256" key="5">
    <source>
        <dbReference type="ARBA" id="ARBA00022723"/>
    </source>
</evidence>
<dbReference type="HAMAP" id="MF_00575">
    <property type="entry name" value="LpxH"/>
    <property type="match status" value="1"/>
</dbReference>
<evidence type="ECO:0000256" key="2">
    <source>
        <dbReference type="ARBA" id="ARBA00022516"/>
    </source>
</evidence>
<keyword evidence="13" id="KW-1185">Reference proteome</keyword>
<feature type="binding site" evidence="10">
    <location>
        <position position="206"/>
    </location>
    <ligand>
        <name>Mn(2+)</name>
        <dbReference type="ChEBI" id="CHEBI:29035"/>
        <label>2</label>
    </ligand>
</feature>
<proteinExistence type="inferred from homology"/>
<feature type="binding site" evidence="10">
    <location>
        <position position="208"/>
    </location>
    <ligand>
        <name>Mn(2+)</name>
        <dbReference type="ChEBI" id="CHEBI:29035"/>
        <label>1</label>
    </ligand>
</feature>
<keyword evidence="8 10" id="KW-0472">Membrane</keyword>
<feature type="binding site" evidence="10">
    <location>
        <position position="20"/>
    </location>
    <ligand>
        <name>Mn(2+)</name>
        <dbReference type="ChEBI" id="CHEBI:29035"/>
        <label>1</label>
    </ligand>
</feature>
<dbReference type="InterPro" id="IPR004843">
    <property type="entry name" value="Calcineurin-like_PHP"/>
</dbReference>
<feature type="binding site" evidence="10">
    <location>
        <position position="51"/>
    </location>
    <ligand>
        <name>Mn(2+)</name>
        <dbReference type="ChEBI" id="CHEBI:29035"/>
        <label>2</label>
    </ligand>
</feature>
<keyword evidence="9 10" id="KW-0464">Manganese</keyword>
<protein>
    <recommendedName>
        <fullName evidence="10">UDP-2,3-diacylglucosamine hydrolase</fullName>
        <ecNumber evidence="10">3.6.1.54</ecNumber>
    </recommendedName>
    <alternativeName>
        <fullName evidence="10">UDP-2,3-diacylglucosamine diphosphatase</fullName>
    </alternativeName>
</protein>
<dbReference type="NCBIfam" id="NF003743">
    <property type="entry name" value="PRK05340.1"/>
    <property type="match status" value="1"/>
</dbReference>
<feature type="binding site" evidence="10">
    <location>
        <position position="206"/>
    </location>
    <ligand>
        <name>substrate</name>
    </ligand>
</feature>
<dbReference type="GO" id="GO:0005737">
    <property type="term" value="C:cytoplasm"/>
    <property type="evidence" value="ECO:0007669"/>
    <property type="project" value="InterPro"/>
</dbReference>
<feature type="binding site" evidence="10">
    <location>
        <begin position="90"/>
        <end position="91"/>
    </location>
    <ligand>
        <name>substrate</name>
    </ligand>
</feature>
<dbReference type="AlphaFoldDB" id="A0A4Y9T2Z3"/>
<evidence type="ECO:0000256" key="8">
    <source>
        <dbReference type="ARBA" id="ARBA00023136"/>
    </source>
</evidence>
<keyword evidence="2 10" id="KW-0444">Lipid biosynthesis</keyword>
<comment type="pathway">
    <text evidence="10">Glycolipid biosynthesis; lipid IV(A) biosynthesis; lipid IV(A) from (3R)-3-hydroxytetradecanoyl-[acyl-carrier-protein] and UDP-N-acetyl-alpha-D-glucosamine: step 4/6.</text>
</comment>